<dbReference type="NCBIfam" id="TIGR01842">
    <property type="entry name" value="type_I_sec_PrtD"/>
    <property type="match status" value="1"/>
</dbReference>
<feature type="transmembrane region" description="Helical" evidence="9">
    <location>
        <begin position="57"/>
        <end position="74"/>
    </location>
</feature>
<dbReference type="PROSITE" id="PS00211">
    <property type="entry name" value="ABC_TRANSPORTER_1"/>
    <property type="match status" value="1"/>
</dbReference>
<evidence type="ECO:0000259" key="10">
    <source>
        <dbReference type="PROSITE" id="PS50893"/>
    </source>
</evidence>
<dbReference type="InterPro" id="IPR027417">
    <property type="entry name" value="P-loop_NTPase"/>
</dbReference>
<dbReference type="Pfam" id="PF00005">
    <property type="entry name" value="ABC_tran"/>
    <property type="match status" value="1"/>
</dbReference>
<evidence type="ECO:0000256" key="6">
    <source>
        <dbReference type="ARBA" id="ARBA00022989"/>
    </source>
</evidence>
<protein>
    <submittedName>
        <fullName evidence="12">Type I secretion system permease/ATPase</fullName>
    </submittedName>
</protein>
<dbReference type="InterPro" id="IPR011527">
    <property type="entry name" value="ABC1_TM_dom"/>
</dbReference>
<dbReference type="PROSITE" id="PS50929">
    <property type="entry name" value="ABC_TM1F"/>
    <property type="match status" value="1"/>
</dbReference>
<organism evidence="12 13">
    <name type="scientific">Vineibacter terrae</name>
    <dbReference type="NCBI Taxonomy" id="2586908"/>
    <lineage>
        <taxon>Bacteria</taxon>
        <taxon>Pseudomonadati</taxon>
        <taxon>Pseudomonadota</taxon>
        <taxon>Alphaproteobacteria</taxon>
        <taxon>Hyphomicrobiales</taxon>
        <taxon>Vineibacter</taxon>
    </lineage>
</organism>
<dbReference type="SUPFAM" id="SSF52540">
    <property type="entry name" value="P-loop containing nucleoside triphosphate hydrolases"/>
    <property type="match status" value="1"/>
</dbReference>
<evidence type="ECO:0000259" key="11">
    <source>
        <dbReference type="PROSITE" id="PS50929"/>
    </source>
</evidence>
<dbReference type="GO" id="GO:0030253">
    <property type="term" value="P:protein secretion by the type I secretion system"/>
    <property type="evidence" value="ECO:0007669"/>
    <property type="project" value="InterPro"/>
</dbReference>
<sequence>MRKLKPDELAQALRSCHRYFTTAGLFSLGINLLYLAAPLYMLQVYDRVIASASKTTLVMLTIALLIAFVTLAGLDMVRARVLGRAGVRLDRLLGARVLAATFGQASRGDGVGSQTLRDFDSVRLFFSGTGINALFDLPWTPVYVVVIFMLHPLLGGFALACVLVLVVTTAIAERLARKPLAGSVEAANANYRFAEMSLRNWEVVHAMGMLPGLLRRWGRDRNRMLARQGAVANRLATSGGITRFLRLAMQSLILGLGAYLVIERSATMGAMFAASILLGRALQPVELIVGQWRTLASTRTAFERIRALLAANPWSDDKLTLPRPSGRVEAEGLAYGIRGAPRLILTKIDFTIEPHDVVGIIGPSGAGKSTLARLLVGVVAPVTGAMRLDGADVSKWPRDMVGPYIGYLPQDIELFADTVANNISRFRDGDDMAVIDAAQSAGVHDAILQLPDGYDTQIGDGGAVLSGGMRQRLGLARAVYGSPVLVVLDEPNSNLDAEGEVALSECIKQLKMWGTTVVIISHRPASLNVVDKVLVLKDGTMAAFGPRDEVLKQFTRPVQVKAPPQGAAKPVAAAGGAVATAEASP</sequence>
<dbReference type="RefSeq" id="WP_147850901.1">
    <property type="nucleotide sequence ID" value="NZ_VDUZ01000047.1"/>
</dbReference>
<dbReference type="GO" id="GO:0016887">
    <property type="term" value="F:ATP hydrolysis activity"/>
    <property type="evidence" value="ECO:0007669"/>
    <property type="project" value="InterPro"/>
</dbReference>
<dbReference type="InterPro" id="IPR017871">
    <property type="entry name" value="ABC_transporter-like_CS"/>
</dbReference>
<keyword evidence="7 9" id="KW-0472">Membrane</keyword>
<dbReference type="OrthoDB" id="5288404at2"/>
<dbReference type="InterPro" id="IPR036640">
    <property type="entry name" value="ABC1_TM_sf"/>
</dbReference>
<evidence type="ECO:0000256" key="2">
    <source>
        <dbReference type="ARBA" id="ARBA00005417"/>
    </source>
</evidence>
<feature type="domain" description="ABC transmembrane type-1" evidence="11">
    <location>
        <begin position="23"/>
        <end position="297"/>
    </location>
</feature>
<dbReference type="InterPro" id="IPR039421">
    <property type="entry name" value="Type_1_exporter"/>
</dbReference>
<evidence type="ECO:0000256" key="1">
    <source>
        <dbReference type="ARBA" id="ARBA00004651"/>
    </source>
</evidence>
<dbReference type="InterPro" id="IPR003439">
    <property type="entry name" value="ABC_transporter-like_ATP-bd"/>
</dbReference>
<keyword evidence="4" id="KW-0547">Nucleotide-binding</keyword>
<dbReference type="GO" id="GO:0005524">
    <property type="term" value="F:ATP binding"/>
    <property type="evidence" value="ECO:0007669"/>
    <property type="project" value="UniProtKB-KW"/>
</dbReference>
<dbReference type="Pfam" id="PF00664">
    <property type="entry name" value="ABC_membrane"/>
    <property type="match status" value="1"/>
</dbReference>
<dbReference type="Gene3D" id="3.40.50.300">
    <property type="entry name" value="P-loop containing nucleotide triphosphate hydrolases"/>
    <property type="match status" value="1"/>
</dbReference>
<dbReference type="GO" id="GO:0005886">
    <property type="term" value="C:plasma membrane"/>
    <property type="evidence" value="ECO:0007669"/>
    <property type="project" value="UniProtKB-SubCell"/>
</dbReference>
<comment type="caution">
    <text evidence="12">The sequence shown here is derived from an EMBL/GenBank/DDBJ whole genome shotgun (WGS) entry which is preliminary data.</text>
</comment>
<keyword evidence="13" id="KW-1185">Reference proteome</keyword>
<evidence type="ECO:0000256" key="8">
    <source>
        <dbReference type="SAM" id="MobiDB-lite"/>
    </source>
</evidence>
<feature type="transmembrane region" description="Helical" evidence="9">
    <location>
        <begin position="20"/>
        <end position="37"/>
    </location>
</feature>
<reference evidence="12 13" key="1">
    <citation type="submission" date="2019-06" db="EMBL/GenBank/DDBJ databases">
        <title>New taxonomy in bacterial strain CC-CFT640, isolated from vineyard.</title>
        <authorList>
            <person name="Lin S.-Y."/>
            <person name="Tsai C.-F."/>
            <person name="Young C.-C."/>
        </authorList>
    </citation>
    <scope>NUCLEOTIDE SEQUENCE [LARGE SCALE GENOMIC DNA]</scope>
    <source>
        <strain evidence="12 13">CC-CFT640</strain>
    </source>
</reference>
<evidence type="ECO:0000256" key="3">
    <source>
        <dbReference type="ARBA" id="ARBA00022692"/>
    </source>
</evidence>
<dbReference type="InterPro" id="IPR010128">
    <property type="entry name" value="ATPase_T1SS_PrtD-like"/>
</dbReference>
<dbReference type="GO" id="GO:0030256">
    <property type="term" value="C:type I protein secretion system complex"/>
    <property type="evidence" value="ECO:0007669"/>
    <property type="project" value="InterPro"/>
</dbReference>
<evidence type="ECO:0000256" key="7">
    <source>
        <dbReference type="ARBA" id="ARBA00023136"/>
    </source>
</evidence>
<feature type="compositionally biased region" description="Low complexity" evidence="8">
    <location>
        <begin position="562"/>
        <end position="579"/>
    </location>
</feature>
<evidence type="ECO:0000313" key="13">
    <source>
        <dbReference type="Proteomes" id="UP000321638"/>
    </source>
</evidence>
<name>A0A5C8PCX7_9HYPH</name>
<keyword evidence="6 9" id="KW-1133">Transmembrane helix</keyword>
<dbReference type="AlphaFoldDB" id="A0A5C8PCX7"/>
<dbReference type="GO" id="GO:0034040">
    <property type="term" value="F:ATPase-coupled lipid transmembrane transporter activity"/>
    <property type="evidence" value="ECO:0007669"/>
    <property type="project" value="TreeGrafter"/>
</dbReference>
<feature type="region of interest" description="Disordered" evidence="8">
    <location>
        <begin position="562"/>
        <end position="585"/>
    </location>
</feature>
<evidence type="ECO:0000256" key="5">
    <source>
        <dbReference type="ARBA" id="ARBA00022840"/>
    </source>
</evidence>
<comment type="subcellular location">
    <subcellularLocation>
        <location evidence="1">Cell membrane</location>
        <topology evidence="1">Multi-pass membrane protein</topology>
    </subcellularLocation>
</comment>
<dbReference type="Proteomes" id="UP000321638">
    <property type="component" value="Unassembled WGS sequence"/>
</dbReference>
<dbReference type="PANTHER" id="PTHR24221">
    <property type="entry name" value="ATP-BINDING CASSETTE SUB-FAMILY B"/>
    <property type="match status" value="1"/>
</dbReference>
<feature type="domain" description="ABC transporter" evidence="10">
    <location>
        <begin position="328"/>
        <end position="563"/>
    </location>
</feature>
<evidence type="ECO:0000313" key="12">
    <source>
        <dbReference type="EMBL" id="TXL71165.1"/>
    </source>
</evidence>
<comment type="similarity">
    <text evidence="2">Belongs to the ABC transporter superfamily.</text>
</comment>
<dbReference type="EMBL" id="VDUZ01000047">
    <property type="protein sequence ID" value="TXL71165.1"/>
    <property type="molecule type" value="Genomic_DNA"/>
</dbReference>
<keyword evidence="3 9" id="KW-0812">Transmembrane</keyword>
<proteinExistence type="inferred from homology"/>
<evidence type="ECO:0000256" key="9">
    <source>
        <dbReference type="SAM" id="Phobius"/>
    </source>
</evidence>
<dbReference type="Gene3D" id="1.20.1560.10">
    <property type="entry name" value="ABC transporter type 1, transmembrane domain"/>
    <property type="match status" value="1"/>
</dbReference>
<dbReference type="InterPro" id="IPR003593">
    <property type="entry name" value="AAA+_ATPase"/>
</dbReference>
<dbReference type="PROSITE" id="PS50893">
    <property type="entry name" value="ABC_TRANSPORTER_2"/>
    <property type="match status" value="1"/>
</dbReference>
<dbReference type="SUPFAM" id="SSF90123">
    <property type="entry name" value="ABC transporter transmembrane region"/>
    <property type="match status" value="1"/>
</dbReference>
<dbReference type="SMART" id="SM00382">
    <property type="entry name" value="AAA"/>
    <property type="match status" value="1"/>
</dbReference>
<evidence type="ECO:0000256" key="4">
    <source>
        <dbReference type="ARBA" id="ARBA00022741"/>
    </source>
</evidence>
<feature type="transmembrane region" description="Helical" evidence="9">
    <location>
        <begin position="154"/>
        <end position="172"/>
    </location>
</feature>
<gene>
    <name evidence="12" type="ORF">FHP25_31095</name>
</gene>
<keyword evidence="5" id="KW-0067">ATP-binding</keyword>
<dbReference type="PANTHER" id="PTHR24221:SF248">
    <property type="entry name" value="ABC TRANSPORTER TRANSMEMBRANE REGION"/>
    <property type="match status" value="1"/>
</dbReference>
<accession>A0A5C8PCX7</accession>
<dbReference type="GO" id="GO:0140359">
    <property type="term" value="F:ABC-type transporter activity"/>
    <property type="evidence" value="ECO:0007669"/>
    <property type="project" value="InterPro"/>
</dbReference>